<organism evidence="2 3">
    <name type="scientific">Pseudoalteromonas aurantia 208</name>
    <dbReference type="NCBI Taxonomy" id="1314867"/>
    <lineage>
        <taxon>Bacteria</taxon>
        <taxon>Pseudomonadati</taxon>
        <taxon>Pseudomonadota</taxon>
        <taxon>Gammaproteobacteria</taxon>
        <taxon>Alteromonadales</taxon>
        <taxon>Pseudoalteromonadaceae</taxon>
        <taxon>Pseudoalteromonas</taxon>
    </lineage>
</organism>
<accession>A0ABR9E9U4</accession>
<reference evidence="2 3" key="1">
    <citation type="submission" date="2015-03" db="EMBL/GenBank/DDBJ databases">
        <title>Genome sequence of Pseudoalteromonas aurantia.</title>
        <authorList>
            <person name="Xie B.-B."/>
            <person name="Rong J.-C."/>
            <person name="Qin Q.-L."/>
            <person name="Zhang Y.-Z."/>
        </authorList>
    </citation>
    <scope>NUCLEOTIDE SEQUENCE [LARGE SCALE GENOMIC DNA]</scope>
    <source>
        <strain evidence="2 3">208</strain>
    </source>
</reference>
<proteinExistence type="predicted"/>
<dbReference type="SMART" id="SM01321">
    <property type="entry name" value="Y1_Tnp"/>
    <property type="match status" value="1"/>
</dbReference>
<feature type="domain" description="Transposase IS200-like" evidence="1">
    <location>
        <begin position="12"/>
        <end position="187"/>
    </location>
</feature>
<dbReference type="EMBL" id="AQGV01000012">
    <property type="protein sequence ID" value="MBE0367752.1"/>
    <property type="molecule type" value="Genomic_DNA"/>
</dbReference>
<evidence type="ECO:0000313" key="2">
    <source>
        <dbReference type="EMBL" id="MBE0367752.1"/>
    </source>
</evidence>
<dbReference type="PANTHER" id="PTHR34322:SF2">
    <property type="entry name" value="TRANSPOSASE IS200-LIKE DOMAIN-CONTAINING PROTEIN"/>
    <property type="match status" value="1"/>
</dbReference>
<dbReference type="InterPro" id="IPR036515">
    <property type="entry name" value="Transposase_17_sf"/>
</dbReference>
<gene>
    <name evidence="2" type="ORF">PAUR_a1182</name>
</gene>
<keyword evidence="3" id="KW-1185">Reference proteome</keyword>
<dbReference type="InterPro" id="IPR002686">
    <property type="entry name" value="Transposase_17"/>
</dbReference>
<dbReference type="Gene3D" id="3.30.70.1290">
    <property type="entry name" value="Transposase IS200-like"/>
    <property type="match status" value="1"/>
</dbReference>
<sequence>MTRARNALIDLSATPYYHLIARCVRRAFLCGEDKYSGKNFDHRREWLVERMKLLSSVFAIEIAAYAIMSNHYHLVVKVNKQTALDWSDDDVIKRWYQLYNGDSLVDRYISGEVLDDAAMTFFNEIVSKWRSRLYDISWYMKNLNEFIAKEANKEDNCTGKYWEGRYKSQALLDESALLSCMAYVDLNPIRANMGNTLEESDFTSIQERLLHFKTQIKDNKKTQLNLSQSIPQKDDPAHISQPTELKPFGGEHIAGSIPFSLLDYFELVDWSGRHVHPKKKGYISHSIPRVLVTLNIEETVWLEQVQSFRRQYANFAGSKHALRQQAAKNDVKWYKGAG</sequence>
<evidence type="ECO:0000313" key="3">
    <source>
        <dbReference type="Proteomes" id="UP000615755"/>
    </source>
</evidence>
<dbReference type="RefSeq" id="WP_192507136.1">
    <property type="nucleotide sequence ID" value="NZ_AQGV01000012.1"/>
</dbReference>
<comment type="caution">
    <text evidence="2">The sequence shown here is derived from an EMBL/GenBank/DDBJ whole genome shotgun (WGS) entry which is preliminary data.</text>
</comment>
<evidence type="ECO:0000259" key="1">
    <source>
        <dbReference type="SMART" id="SM01321"/>
    </source>
</evidence>
<dbReference type="Proteomes" id="UP000615755">
    <property type="component" value="Unassembled WGS sequence"/>
</dbReference>
<protein>
    <recommendedName>
        <fullName evidence="1">Transposase IS200-like domain-containing protein</fullName>
    </recommendedName>
</protein>
<dbReference type="SUPFAM" id="SSF143422">
    <property type="entry name" value="Transposase IS200-like"/>
    <property type="match status" value="1"/>
</dbReference>
<dbReference type="PANTHER" id="PTHR34322">
    <property type="entry name" value="TRANSPOSASE, Y1_TNP DOMAIN-CONTAINING"/>
    <property type="match status" value="1"/>
</dbReference>
<name>A0ABR9E9U4_9GAMM</name>